<accession>A0A844Z4X9</accession>
<dbReference type="Proteomes" id="UP000460290">
    <property type="component" value="Unassembled WGS sequence"/>
</dbReference>
<evidence type="ECO:0008006" key="3">
    <source>
        <dbReference type="Google" id="ProtNLM"/>
    </source>
</evidence>
<evidence type="ECO:0000313" key="1">
    <source>
        <dbReference type="EMBL" id="MXO82402.1"/>
    </source>
</evidence>
<name>A0A844Z4X9_9SPHN</name>
<dbReference type="AlphaFoldDB" id="A0A844Z4X9"/>
<protein>
    <recommendedName>
        <fullName evidence="3">Polyketide cyclase / dehydrase and lipid transport</fullName>
    </recommendedName>
</protein>
<reference evidence="1 2" key="1">
    <citation type="submission" date="2019-12" db="EMBL/GenBank/DDBJ databases">
        <title>Genomic-based taxomic classification of the family Erythrobacteraceae.</title>
        <authorList>
            <person name="Xu L."/>
        </authorList>
    </citation>
    <scope>NUCLEOTIDE SEQUENCE [LARGE SCALE GENOMIC DNA]</scope>
    <source>
        <strain evidence="1 2">KCTC 42006</strain>
    </source>
</reference>
<gene>
    <name evidence="1" type="ORF">GRI35_03295</name>
</gene>
<dbReference type="EMBL" id="WTYZ01000001">
    <property type="protein sequence ID" value="MXO82402.1"/>
    <property type="molecule type" value="Genomic_DNA"/>
</dbReference>
<organism evidence="1 2">
    <name type="scientific">Pontixanthobacter aestiaquae</name>
    <dbReference type="NCBI Taxonomy" id="1509367"/>
    <lineage>
        <taxon>Bacteria</taxon>
        <taxon>Pseudomonadati</taxon>
        <taxon>Pseudomonadota</taxon>
        <taxon>Alphaproteobacteria</taxon>
        <taxon>Sphingomonadales</taxon>
        <taxon>Erythrobacteraceae</taxon>
        <taxon>Pontixanthobacter</taxon>
    </lineage>
</organism>
<sequence length="136" mass="15005">MDCFTAELPRAVSLQDYITAFYNSAAFRPERWALHLIGPKLPGGTGGEDVRKLAAGEVDTFAAWTVEARTDTAILMRDFQQRTCSWLAVKAHAGKTRLYFGSGVQRPDGALVKALMPFHRFYAKALLKSAVGALER</sequence>
<proteinExistence type="predicted"/>
<comment type="caution">
    <text evidence="1">The sequence shown here is derived from an EMBL/GenBank/DDBJ whole genome shotgun (WGS) entry which is preliminary data.</text>
</comment>
<evidence type="ECO:0000313" key="2">
    <source>
        <dbReference type="Proteomes" id="UP000460290"/>
    </source>
</evidence>
<dbReference type="OrthoDB" id="7406076at2"/>
<keyword evidence="2" id="KW-1185">Reference proteome</keyword>